<dbReference type="OrthoDB" id="6155320at2759"/>
<evidence type="ECO:0000256" key="2">
    <source>
        <dbReference type="ARBA" id="ARBA00022692"/>
    </source>
</evidence>
<evidence type="ECO:0000256" key="4">
    <source>
        <dbReference type="ARBA" id="ARBA00023040"/>
    </source>
</evidence>
<evidence type="ECO:0000259" key="10">
    <source>
        <dbReference type="PROSITE" id="PS50262"/>
    </source>
</evidence>
<dbReference type="EMBL" id="CAIIXF020000002">
    <property type="protein sequence ID" value="CAH1778153.1"/>
    <property type="molecule type" value="Genomic_DNA"/>
</dbReference>
<dbReference type="AlphaFoldDB" id="A0A8S4NBF4"/>
<dbReference type="GO" id="GO:0004930">
    <property type="term" value="F:G protein-coupled receptor activity"/>
    <property type="evidence" value="ECO:0007669"/>
    <property type="project" value="UniProtKB-KW"/>
</dbReference>
<keyword evidence="6 8" id="KW-0675">Receptor</keyword>
<evidence type="ECO:0000256" key="6">
    <source>
        <dbReference type="ARBA" id="ARBA00023170"/>
    </source>
</evidence>
<dbReference type="InterPro" id="IPR017452">
    <property type="entry name" value="GPCR_Rhodpsn_7TM"/>
</dbReference>
<evidence type="ECO:0000313" key="11">
    <source>
        <dbReference type="EMBL" id="CAH1778153.1"/>
    </source>
</evidence>
<dbReference type="SUPFAM" id="SSF81321">
    <property type="entry name" value="Family A G protein-coupled receptor-like"/>
    <property type="match status" value="1"/>
</dbReference>
<evidence type="ECO:0000313" key="12">
    <source>
        <dbReference type="Proteomes" id="UP000749559"/>
    </source>
</evidence>
<sequence>MDSANGSSYSRDDLRSALDFLGIYVPRGVNDSSNITTNRTSSMSDWLLYPFISSAFRLYGAPLIFTLGTIGNLISIVVLLQRNIRKASWAMYLVTLGFSDLLVLYTFSFKEWLVLYGIYLETLSDELCKTTKFLEMFSPQCTSWILVGVTVERCIYVCSPGHAKRLCTRRNAFFTIAAMCLFLFCVNIPVLLMYHLEDTSKYVYTKDPRCLFDYGIIKTLEFVELCLLSLIPFIIMLICDFLMIKRLYEVQNMRSGMLQMPAFCKARRTVFMLLTVNITFVILTLPYPAIFITYHYLSDARPFTTAGSAKMSLIISISKYLQQINSAINFLLYCVSSPQFRRELKALIVIVFCKRCGKSTDRPQRYQSEGESLNGETLRTGFTKVTALKYFAPESQNYNSWLMIYGF</sequence>
<dbReference type="PANTHER" id="PTHR24243">
    <property type="entry name" value="G-PROTEIN COUPLED RECEPTOR"/>
    <property type="match status" value="1"/>
</dbReference>
<comment type="subcellular location">
    <subcellularLocation>
        <location evidence="1">Membrane</location>
        <topology evidence="1">Multi-pass membrane protein</topology>
    </subcellularLocation>
</comment>
<dbReference type="Proteomes" id="UP000749559">
    <property type="component" value="Unassembled WGS sequence"/>
</dbReference>
<dbReference type="Gene3D" id="1.20.1070.10">
    <property type="entry name" value="Rhodopsin 7-helix transmembrane proteins"/>
    <property type="match status" value="1"/>
</dbReference>
<dbReference type="Pfam" id="PF00001">
    <property type="entry name" value="7tm_1"/>
    <property type="match status" value="1"/>
</dbReference>
<feature type="transmembrane region" description="Helical" evidence="9">
    <location>
        <begin position="87"/>
        <end position="107"/>
    </location>
</feature>
<keyword evidence="3 9" id="KW-1133">Transmembrane helix</keyword>
<evidence type="ECO:0000256" key="9">
    <source>
        <dbReference type="SAM" id="Phobius"/>
    </source>
</evidence>
<dbReference type="PROSITE" id="PS00237">
    <property type="entry name" value="G_PROTEIN_RECEP_F1_1"/>
    <property type="match status" value="1"/>
</dbReference>
<organism evidence="11 12">
    <name type="scientific">Owenia fusiformis</name>
    <name type="common">Polychaete worm</name>
    <dbReference type="NCBI Taxonomy" id="6347"/>
    <lineage>
        <taxon>Eukaryota</taxon>
        <taxon>Metazoa</taxon>
        <taxon>Spiralia</taxon>
        <taxon>Lophotrochozoa</taxon>
        <taxon>Annelida</taxon>
        <taxon>Polychaeta</taxon>
        <taxon>Sedentaria</taxon>
        <taxon>Canalipalpata</taxon>
        <taxon>Sabellida</taxon>
        <taxon>Oweniida</taxon>
        <taxon>Oweniidae</taxon>
        <taxon>Owenia</taxon>
    </lineage>
</organism>
<evidence type="ECO:0000256" key="7">
    <source>
        <dbReference type="ARBA" id="ARBA00023224"/>
    </source>
</evidence>
<dbReference type="PROSITE" id="PS50262">
    <property type="entry name" value="G_PROTEIN_RECEP_F1_2"/>
    <property type="match status" value="1"/>
</dbReference>
<keyword evidence="2 8" id="KW-0812">Transmembrane</keyword>
<dbReference type="InterPro" id="IPR000276">
    <property type="entry name" value="GPCR_Rhodpsn"/>
</dbReference>
<feature type="transmembrane region" description="Helical" evidence="9">
    <location>
        <begin position="227"/>
        <end position="248"/>
    </location>
</feature>
<feature type="transmembrane region" description="Helical" evidence="9">
    <location>
        <begin position="56"/>
        <end position="80"/>
    </location>
</feature>
<keyword evidence="4 8" id="KW-0297">G-protein coupled receptor</keyword>
<feature type="transmembrane region" description="Helical" evidence="9">
    <location>
        <begin position="142"/>
        <end position="159"/>
    </location>
</feature>
<evidence type="ECO:0000256" key="8">
    <source>
        <dbReference type="RuleBase" id="RU000688"/>
    </source>
</evidence>
<evidence type="ECO:0000256" key="3">
    <source>
        <dbReference type="ARBA" id="ARBA00022989"/>
    </source>
</evidence>
<reference evidence="11" key="1">
    <citation type="submission" date="2022-03" db="EMBL/GenBank/DDBJ databases">
        <authorList>
            <person name="Martin C."/>
        </authorList>
    </citation>
    <scope>NUCLEOTIDE SEQUENCE</scope>
</reference>
<evidence type="ECO:0000256" key="5">
    <source>
        <dbReference type="ARBA" id="ARBA00023136"/>
    </source>
</evidence>
<dbReference type="GO" id="GO:0005886">
    <property type="term" value="C:plasma membrane"/>
    <property type="evidence" value="ECO:0007669"/>
    <property type="project" value="TreeGrafter"/>
</dbReference>
<feature type="transmembrane region" description="Helical" evidence="9">
    <location>
        <begin position="269"/>
        <end position="297"/>
    </location>
</feature>
<evidence type="ECO:0000256" key="1">
    <source>
        <dbReference type="ARBA" id="ARBA00004141"/>
    </source>
</evidence>
<keyword evidence="7 8" id="KW-0807">Transducer</keyword>
<gene>
    <name evidence="11" type="ORF">OFUS_LOCUS5116</name>
</gene>
<comment type="caution">
    <text evidence="11">The sequence shown here is derived from an EMBL/GenBank/DDBJ whole genome shotgun (WGS) entry which is preliminary data.</text>
</comment>
<accession>A0A8S4NBF4</accession>
<feature type="domain" description="G-protein coupled receptors family 1 profile" evidence="10">
    <location>
        <begin position="71"/>
        <end position="333"/>
    </location>
</feature>
<dbReference type="PRINTS" id="PR00237">
    <property type="entry name" value="GPCRRHODOPSN"/>
</dbReference>
<proteinExistence type="inferred from homology"/>
<feature type="transmembrane region" description="Helical" evidence="9">
    <location>
        <begin position="171"/>
        <end position="194"/>
    </location>
</feature>
<dbReference type="PANTHER" id="PTHR24243:SF230">
    <property type="entry name" value="G-PROTEIN COUPLED RECEPTORS FAMILY 1 PROFILE DOMAIN-CONTAINING PROTEIN"/>
    <property type="match status" value="1"/>
</dbReference>
<name>A0A8S4NBF4_OWEFU</name>
<protein>
    <recommendedName>
        <fullName evidence="10">G-protein coupled receptors family 1 profile domain-containing protein</fullName>
    </recommendedName>
</protein>
<keyword evidence="12" id="KW-1185">Reference proteome</keyword>
<dbReference type="CDD" id="cd14978">
    <property type="entry name" value="7tmA_FMRFamide_R-like"/>
    <property type="match status" value="1"/>
</dbReference>
<comment type="similarity">
    <text evidence="8">Belongs to the G-protein coupled receptor 1 family.</text>
</comment>
<keyword evidence="5 9" id="KW-0472">Membrane</keyword>